<protein>
    <submittedName>
        <fullName evidence="1">Uncharacterized protein</fullName>
    </submittedName>
</protein>
<name>A0A8S5NI83_9CAUD</name>
<organism evidence="1">
    <name type="scientific">Siphoviridae sp. cttFh17</name>
    <dbReference type="NCBI Taxonomy" id="2826491"/>
    <lineage>
        <taxon>Viruses</taxon>
        <taxon>Duplodnaviria</taxon>
        <taxon>Heunggongvirae</taxon>
        <taxon>Uroviricota</taxon>
        <taxon>Caudoviricetes</taxon>
    </lineage>
</organism>
<proteinExistence type="predicted"/>
<sequence length="63" mass="7363">MKRECKFILSEEEITCIGDIRKSKDTINKIISNIDKLRKEEIIEALKTCDEKLIIALKKLEIN</sequence>
<reference evidence="1" key="1">
    <citation type="journal article" date="2021" name="Proc. Natl. Acad. Sci. U.S.A.">
        <title>A Catalog of Tens of Thousands of Viruses from Human Metagenomes Reveals Hidden Associations with Chronic Diseases.</title>
        <authorList>
            <person name="Tisza M.J."/>
            <person name="Buck C.B."/>
        </authorList>
    </citation>
    <scope>NUCLEOTIDE SEQUENCE</scope>
    <source>
        <strain evidence="1">CttFh17</strain>
    </source>
</reference>
<evidence type="ECO:0000313" key="1">
    <source>
        <dbReference type="EMBL" id="DAD94385.1"/>
    </source>
</evidence>
<dbReference type="EMBL" id="BK015176">
    <property type="protein sequence ID" value="DAD94385.1"/>
    <property type="molecule type" value="Genomic_DNA"/>
</dbReference>
<accession>A0A8S5NI83</accession>